<dbReference type="EMBL" id="CAJVPV010000715">
    <property type="protein sequence ID" value="CAG8470784.1"/>
    <property type="molecule type" value="Genomic_DNA"/>
</dbReference>
<protein>
    <submittedName>
        <fullName evidence="3">416_t:CDS:1</fullName>
    </submittedName>
</protein>
<dbReference type="SUPFAM" id="SSF47095">
    <property type="entry name" value="HMG-box"/>
    <property type="match status" value="1"/>
</dbReference>
<dbReference type="OrthoDB" id="6247875at2759"/>
<accession>A0A9N8W1G0</accession>
<dbReference type="Proteomes" id="UP000789342">
    <property type="component" value="Unassembled WGS sequence"/>
</dbReference>
<comment type="caution">
    <text evidence="3">The sequence shown here is derived from an EMBL/GenBank/DDBJ whole genome shotgun (WGS) entry which is preliminary data.</text>
</comment>
<keyword evidence="4" id="KW-1185">Reference proteome</keyword>
<organism evidence="3 4">
    <name type="scientific">Acaulospora morrowiae</name>
    <dbReference type="NCBI Taxonomy" id="94023"/>
    <lineage>
        <taxon>Eukaryota</taxon>
        <taxon>Fungi</taxon>
        <taxon>Fungi incertae sedis</taxon>
        <taxon>Mucoromycota</taxon>
        <taxon>Glomeromycotina</taxon>
        <taxon>Glomeromycetes</taxon>
        <taxon>Diversisporales</taxon>
        <taxon>Acaulosporaceae</taxon>
        <taxon>Acaulospora</taxon>
    </lineage>
</organism>
<proteinExistence type="predicted"/>
<evidence type="ECO:0000259" key="2">
    <source>
        <dbReference type="Pfam" id="PF00505"/>
    </source>
</evidence>
<sequence length="136" mass="16029">MNSPSDFISVKMPFPPTINHIEFMKWKKSPNAYIIYHNVYVKQLKKQKGRVKRQIVASLAGHAWKSEPDDVRARYEQIAREIKKERAEKFLASCIQHYVPPNRPYPEPDSFGDSSISSPPYEDYEEVFDKYIIYED</sequence>
<dbReference type="Gene3D" id="1.10.30.10">
    <property type="entry name" value="High mobility group box domain"/>
    <property type="match status" value="1"/>
</dbReference>
<reference evidence="3" key="1">
    <citation type="submission" date="2021-06" db="EMBL/GenBank/DDBJ databases">
        <authorList>
            <person name="Kallberg Y."/>
            <person name="Tangrot J."/>
            <person name="Rosling A."/>
        </authorList>
    </citation>
    <scope>NUCLEOTIDE SEQUENCE</scope>
    <source>
        <strain evidence="3">CL551</strain>
    </source>
</reference>
<evidence type="ECO:0000256" key="1">
    <source>
        <dbReference type="SAM" id="MobiDB-lite"/>
    </source>
</evidence>
<dbReference type="AlphaFoldDB" id="A0A9N8W1G0"/>
<feature type="domain" description="HMG box" evidence="2">
    <location>
        <begin position="27"/>
        <end position="85"/>
    </location>
</feature>
<gene>
    <name evidence="3" type="ORF">AMORRO_LOCUS1845</name>
</gene>
<evidence type="ECO:0000313" key="4">
    <source>
        <dbReference type="Proteomes" id="UP000789342"/>
    </source>
</evidence>
<feature type="region of interest" description="Disordered" evidence="1">
    <location>
        <begin position="101"/>
        <end position="121"/>
    </location>
</feature>
<dbReference type="InterPro" id="IPR036910">
    <property type="entry name" value="HMG_box_dom_sf"/>
</dbReference>
<evidence type="ECO:0000313" key="3">
    <source>
        <dbReference type="EMBL" id="CAG8470784.1"/>
    </source>
</evidence>
<name>A0A9N8W1G0_9GLOM</name>
<dbReference type="Pfam" id="PF00505">
    <property type="entry name" value="HMG_box"/>
    <property type="match status" value="1"/>
</dbReference>
<dbReference type="InterPro" id="IPR009071">
    <property type="entry name" value="HMG_box_dom"/>
</dbReference>